<proteinExistence type="predicted"/>
<dbReference type="Gramene" id="OIT28666">
    <property type="protein sequence ID" value="OIT28666"/>
    <property type="gene ID" value="A4A49_55726"/>
</dbReference>
<protein>
    <submittedName>
        <fullName evidence="1">Uncharacterized protein</fullName>
    </submittedName>
</protein>
<dbReference type="Proteomes" id="UP000187609">
    <property type="component" value="Unassembled WGS sequence"/>
</dbReference>
<dbReference type="AlphaFoldDB" id="A0A314KH81"/>
<evidence type="ECO:0000313" key="2">
    <source>
        <dbReference type="Proteomes" id="UP000187609"/>
    </source>
</evidence>
<comment type="caution">
    <text evidence="1">The sequence shown here is derived from an EMBL/GenBank/DDBJ whole genome shotgun (WGS) entry which is preliminary data.</text>
</comment>
<dbReference type="EMBL" id="MJEQ01001990">
    <property type="protein sequence ID" value="OIT28666.1"/>
    <property type="molecule type" value="Genomic_DNA"/>
</dbReference>
<reference evidence="1" key="1">
    <citation type="submission" date="2016-11" db="EMBL/GenBank/DDBJ databases">
        <title>The genome of Nicotiana attenuata.</title>
        <authorList>
            <person name="Xu S."/>
            <person name="Brockmoeller T."/>
            <person name="Gaquerel E."/>
            <person name="Navarro A."/>
            <person name="Kuhl H."/>
            <person name="Gase K."/>
            <person name="Ling Z."/>
            <person name="Zhou W."/>
            <person name="Kreitzer C."/>
            <person name="Stanke M."/>
            <person name="Tang H."/>
            <person name="Lyons E."/>
            <person name="Pandey P."/>
            <person name="Pandey S.P."/>
            <person name="Timmermann B."/>
            <person name="Baldwin I.T."/>
        </authorList>
    </citation>
    <scope>NUCLEOTIDE SEQUENCE [LARGE SCALE GENOMIC DNA]</scope>
    <source>
        <strain evidence="1">UT</strain>
    </source>
</reference>
<sequence length="106" mass="11403">MVQLGIPLLKHNFREANSVAHLLAKDSTKLRNMNKTIIHHAPTPAVKAAMKDDAFGKSYLRLISEESCTKLASMGNINAINSSSAFVTSPSFDPNGMAGNDLCNTT</sequence>
<gene>
    <name evidence="1" type="ORF">A4A49_55726</name>
</gene>
<organism evidence="1 2">
    <name type="scientific">Nicotiana attenuata</name>
    <name type="common">Coyote tobacco</name>
    <dbReference type="NCBI Taxonomy" id="49451"/>
    <lineage>
        <taxon>Eukaryota</taxon>
        <taxon>Viridiplantae</taxon>
        <taxon>Streptophyta</taxon>
        <taxon>Embryophyta</taxon>
        <taxon>Tracheophyta</taxon>
        <taxon>Spermatophyta</taxon>
        <taxon>Magnoliopsida</taxon>
        <taxon>eudicotyledons</taxon>
        <taxon>Gunneridae</taxon>
        <taxon>Pentapetalae</taxon>
        <taxon>asterids</taxon>
        <taxon>lamiids</taxon>
        <taxon>Solanales</taxon>
        <taxon>Solanaceae</taxon>
        <taxon>Nicotianoideae</taxon>
        <taxon>Nicotianeae</taxon>
        <taxon>Nicotiana</taxon>
    </lineage>
</organism>
<keyword evidence="2" id="KW-1185">Reference proteome</keyword>
<evidence type="ECO:0000313" key="1">
    <source>
        <dbReference type="EMBL" id="OIT28666.1"/>
    </source>
</evidence>
<name>A0A314KH81_NICAT</name>
<accession>A0A314KH81</accession>